<organism evidence="3 4">
    <name type="scientific">Candidatus Fischerbacteria bacterium RBG_13_37_8</name>
    <dbReference type="NCBI Taxonomy" id="1817863"/>
    <lineage>
        <taxon>Bacteria</taxon>
        <taxon>Candidatus Fischeribacteriota</taxon>
    </lineage>
</organism>
<dbReference type="InterPro" id="IPR052701">
    <property type="entry name" value="GAG_Ulvan_Degrading_Sulfatases"/>
</dbReference>
<dbReference type="Proteomes" id="UP000178943">
    <property type="component" value="Unassembled WGS sequence"/>
</dbReference>
<sequence length="474" mass="54191">MPKIDFPINFKCVFYFILILLSVGIFNINLGTAKDPKLNLLIVTLDTTRADHLGCYGYDKPISRNIDSLAEESVVFDVAISESSITPVSHASIFTGKSPYHHGLRVLHGLIANRLENKQTTLAELWRESGGQTSAFVSAYPVTAAFGLDQGFEFFDADFQQIAGQELISKDGIVNTAISQRGAKETTETAIKWLQNKDNSRKPFFMWVHYFDPHDDMLQPPEHEMQKLLSSLYPTVPQNRAEMLRAIYDCEIYYMDTYLGLLLDKFKEQHLWDNTMIIVVADHGEGLGDHNWWSHGILYQEQIRVPLLIHLPSMKKGKRIKSLVRTIDIMPTILEIMKIQPEKWPDMDGLSIADALLAGKTIESREAYSESVNCLKYGRPDTSEQSDMKNDKLYSLIDNGKKFIYHQVYPYKSELYDIVKDPYELNNLIDQQQDLAGNFLLRLKKMKALSEIMPGMTITDMERLEKLKSLGYVK</sequence>
<name>A0A1F5VF89_9BACT</name>
<dbReference type="PANTHER" id="PTHR43751:SF3">
    <property type="entry name" value="SULFATASE N-TERMINAL DOMAIN-CONTAINING PROTEIN"/>
    <property type="match status" value="1"/>
</dbReference>
<keyword evidence="1" id="KW-0472">Membrane</keyword>
<dbReference type="Pfam" id="PF00884">
    <property type="entry name" value="Sulfatase"/>
    <property type="match status" value="1"/>
</dbReference>
<dbReference type="EMBL" id="MFGW01000192">
    <property type="protein sequence ID" value="OGF61581.1"/>
    <property type="molecule type" value="Genomic_DNA"/>
</dbReference>
<evidence type="ECO:0000313" key="4">
    <source>
        <dbReference type="Proteomes" id="UP000178943"/>
    </source>
</evidence>
<reference evidence="3 4" key="1">
    <citation type="journal article" date="2016" name="Nat. Commun.">
        <title>Thousands of microbial genomes shed light on interconnected biogeochemical processes in an aquifer system.</title>
        <authorList>
            <person name="Anantharaman K."/>
            <person name="Brown C.T."/>
            <person name="Hug L.A."/>
            <person name="Sharon I."/>
            <person name="Castelle C.J."/>
            <person name="Probst A.J."/>
            <person name="Thomas B.C."/>
            <person name="Singh A."/>
            <person name="Wilkins M.J."/>
            <person name="Karaoz U."/>
            <person name="Brodie E.L."/>
            <person name="Williams K.H."/>
            <person name="Hubbard S.S."/>
            <person name="Banfield J.F."/>
        </authorList>
    </citation>
    <scope>NUCLEOTIDE SEQUENCE [LARGE SCALE GENOMIC DNA]</scope>
</reference>
<comment type="caution">
    <text evidence="3">The sequence shown here is derived from an EMBL/GenBank/DDBJ whole genome shotgun (WGS) entry which is preliminary data.</text>
</comment>
<feature type="transmembrane region" description="Helical" evidence="1">
    <location>
        <begin position="12"/>
        <end position="30"/>
    </location>
</feature>
<dbReference type="STRING" id="1817863.A2Y62_16915"/>
<dbReference type="PANTHER" id="PTHR43751">
    <property type="entry name" value="SULFATASE"/>
    <property type="match status" value="1"/>
</dbReference>
<evidence type="ECO:0000259" key="2">
    <source>
        <dbReference type="Pfam" id="PF00884"/>
    </source>
</evidence>
<accession>A0A1F5VF89</accession>
<dbReference type="InterPro" id="IPR017850">
    <property type="entry name" value="Alkaline_phosphatase_core_sf"/>
</dbReference>
<dbReference type="Gene3D" id="3.40.720.10">
    <property type="entry name" value="Alkaline Phosphatase, subunit A"/>
    <property type="match status" value="1"/>
</dbReference>
<dbReference type="AlphaFoldDB" id="A0A1F5VF89"/>
<evidence type="ECO:0000313" key="3">
    <source>
        <dbReference type="EMBL" id="OGF61581.1"/>
    </source>
</evidence>
<proteinExistence type="predicted"/>
<protein>
    <recommendedName>
        <fullName evidence="2">Sulfatase N-terminal domain-containing protein</fullName>
    </recommendedName>
</protein>
<keyword evidence="1" id="KW-1133">Transmembrane helix</keyword>
<keyword evidence="1" id="KW-0812">Transmembrane</keyword>
<dbReference type="InterPro" id="IPR000917">
    <property type="entry name" value="Sulfatase_N"/>
</dbReference>
<evidence type="ECO:0000256" key="1">
    <source>
        <dbReference type="SAM" id="Phobius"/>
    </source>
</evidence>
<gene>
    <name evidence="3" type="ORF">A2Y62_16915</name>
</gene>
<dbReference type="CDD" id="cd16148">
    <property type="entry name" value="sulfatase_like"/>
    <property type="match status" value="1"/>
</dbReference>
<dbReference type="SUPFAM" id="SSF53649">
    <property type="entry name" value="Alkaline phosphatase-like"/>
    <property type="match status" value="1"/>
</dbReference>
<feature type="domain" description="Sulfatase N-terminal" evidence="2">
    <location>
        <begin position="39"/>
        <end position="338"/>
    </location>
</feature>